<feature type="region of interest" description="Disordered" evidence="1">
    <location>
        <begin position="173"/>
        <end position="208"/>
    </location>
</feature>
<dbReference type="OrthoDB" id="4158841at2759"/>
<dbReference type="EMBL" id="ML978124">
    <property type="protein sequence ID" value="KAF2101059.1"/>
    <property type="molecule type" value="Genomic_DNA"/>
</dbReference>
<gene>
    <name evidence="2" type="ORF">NA57DRAFT_35933</name>
</gene>
<dbReference type="Proteomes" id="UP000799772">
    <property type="component" value="Unassembled WGS sequence"/>
</dbReference>
<evidence type="ECO:0000313" key="2">
    <source>
        <dbReference type="EMBL" id="KAF2101059.1"/>
    </source>
</evidence>
<keyword evidence="3" id="KW-1185">Reference proteome</keyword>
<feature type="compositionally biased region" description="Polar residues" evidence="1">
    <location>
        <begin position="53"/>
        <end position="68"/>
    </location>
</feature>
<dbReference type="AlphaFoldDB" id="A0A9P4IKL4"/>
<accession>A0A9P4IKL4</accession>
<proteinExistence type="predicted"/>
<protein>
    <submittedName>
        <fullName evidence="2">Uncharacterized protein</fullName>
    </submittedName>
</protein>
<reference evidence="2" key="1">
    <citation type="journal article" date="2020" name="Stud. Mycol.">
        <title>101 Dothideomycetes genomes: a test case for predicting lifestyles and emergence of pathogens.</title>
        <authorList>
            <person name="Haridas S."/>
            <person name="Albert R."/>
            <person name="Binder M."/>
            <person name="Bloem J."/>
            <person name="Labutti K."/>
            <person name="Salamov A."/>
            <person name="Andreopoulos B."/>
            <person name="Baker S."/>
            <person name="Barry K."/>
            <person name="Bills G."/>
            <person name="Bluhm B."/>
            <person name="Cannon C."/>
            <person name="Castanera R."/>
            <person name="Culley D."/>
            <person name="Daum C."/>
            <person name="Ezra D."/>
            <person name="Gonzalez J."/>
            <person name="Henrissat B."/>
            <person name="Kuo A."/>
            <person name="Liang C."/>
            <person name="Lipzen A."/>
            <person name="Lutzoni F."/>
            <person name="Magnuson J."/>
            <person name="Mondo S."/>
            <person name="Nolan M."/>
            <person name="Ohm R."/>
            <person name="Pangilinan J."/>
            <person name="Park H.-J."/>
            <person name="Ramirez L."/>
            <person name="Alfaro M."/>
            <person name="Sun H."/>
            <person name="Tritt A."/>
            <person name="Yoshinaga Y."/>
            <person name="Zwiers L.-H."/>
            <person name="Turgeon B."/>
            <person name="Goodwin S."/>
            <person name="Spatafora J."/>
            <person name="Crous P."/>
            <person name="Grigoriev I."/>
        </authorList>
    </citation>
    <scope>NUCLEOTIDE SEQUENCE</scope>
    <source>
        <strain evidence="2">CBS 133067</strain>
    </source>
</reference>
<name>A0A9P4IKL4_9PEZI</name>
<sequence>MASTNLKSPTSKTPASRLPAPSLFVGPPSRNASSTSLMPAPSNAPPSGRPALTRQSSRLRNDTNTTAPESIGSPAAPDLKSPPFGRRQPQSTPAGSGADQKSAARTEAIWTEMQNTLKEVELNAVSGSHVFSPRHAKALDELRGSQIALAQAWARSEADENATRTEEERIEKFGLGKDGLAPVGRPRSDTGGSVKSVTSVTSMGKNQLEEDTEHDILLARRRREANDRYFQRVNTGVLDVVAKLEEVAKAMKGVEIESREIWGEATSASADSFESGSVAG</sequence>
<feature type="region of interest" description="Disordered" evidence="1">
    <location>
        <begin position="1"/>
        <end position="110"/>
    </location>
</feature>
<organism evidence="2 3">
    <name type="scientific">Rhizodiscina lignyota</name>
    <dbReference type="NCBI Taxonomy" id="1504668"/>
    <lineage>
        <taxon>Eukaryota</taxon>
        <taxon>Fungi</taxon>
        <taxon>Dikarya</taxon>
        <taxon>Ascomycota</taxon>
        <taxon>Pezizomycotina</taxon>
        <taxon>Dothideomycetes</taxon>
        <taxon>Pleosporomycetidae</taxon>
        <taxon>Aulographales</taxon>
        <taxon>Rhizodiscinaceae</taxon>
        <taxon>Rhizodiscina</taxon>
    </lineage>
</organism>
<evidence type="ECO:0000313" key="3">
    <source>
        <dbReference type="Proteomes" id="UP000799772"/>
    </source>
</evidence>
<dbReference type="Pfam" id="PF17242">
    <property type="entry name" value="DUF5315"/>
    <property type="match status" value="1"/>
</dbReference>
<feature type="compositionally biased region" description="Low complexity" evidence="1">
    <location>
        <begin position="189"/>
        <end position="204"/>
    </location>
</feature>
<evidence type="ECO:0000256" key="1">
    <source>
        <dbReference type="SAM" id="MobiDB-lite"/>
    </source>
</evidence>
<comment type="caution">
    <text evidence="2">The sequence shown here is derived from an EMBL/GenBank/DDBJ whole genome shotgun (WGS) entry which is preliminary data.</text>
</comment>
<feature type="compositionally biased region" description="Polar residues" evidence="1">
    <location>
        <begin position="1"/>
        <end position="14"/>
    </location>
</feature>